<evidence type="ECO:0000256" key="1">
    <source>
        <dbReference type="SAM" id="MobiDB-lite"/>
    </source>
</evidence>
<dbReference type="EMBL" id="AJSX01000002">
    <property type="protein sequence ID" value="EIJ72167.1"/>
    <property type="molecule type" value="Genomic_DNA"/>
</dbReference>
<feature type="region of interest" description="Disordered" evidence="1">
    <location>
        <begin position="991"/>
        <end position="1011"/>
    </location>
</feature>
<protein>
    <submittedName>
        <fullName evidence="2">Adhesin</fullName>
    </submittedName>
</protein>
<dbReference type="Pfam" id="PF13332">
    <property type="entry name" value="Fil_haemagg_2"/>
    <property type="match status" value="3"/>
</dbReference>
<feature type="compositionally biased region" description="Polar residues" evidence="1">
    <location>
        <begin position="993"/>
        <end position="1003"/>
    </location>
</feature>
<dbReference type="Proteomes" id="UP000006457">
    <property type="component" value="Unassembled WGS sequence"/>
</dbReference>
<dbReference type="RefSeq" id="WP_005758262.1">
    <property type="nucleotide sequence ID" value="NZ_AJSX01000002.1"/>
</dbReference>
<dbReference type="eggNOG" id="COG3210">
    <property type="taxonomic scope" value="Bacteria"/>
</dbReference>
<dbReference type="InterPro" id="IPR010069">
    <property type="entry name" value="CdiA_FHA1_rpt"/>
</dbReference>
<reference evidence="2 3" key="1">
    <citation type="submission" date="2012-03" db="EMBL/GenBank/DDBJ databases">
        <authorList>
            <person name="Harkins D.M."/>
            <person name="Madupu R."/>
            <person name="Durkin A.S."/>
            <person name="Torralba M."/>
            <person name="Methe B."/>
            <person name="Sutton G.G."/>
            <person name="Nelson K.E."/>
        </authorList>
    </citation>
    <scope>NUCLEOTIDE SEQUENCE [LARGE SCALE GENOMIC DNA]</scope>
    <source>
        <strain evidence="2 3">CCUG 2042</strain>
    </source>
</reference>
<accession>I3DKC4</accession>
<evidence type="ECO:0000313" key="3">
    <source>
        <dbReference type="Proteomes" id="UP000006457"/>
    </source>
</evidence>
<proteinExistence type="predicted"/>
<name>I3DKC4_9PAST</name>
<dbReference type="NCBIfam" id="TIGR01731">
    <property type="entry name" value="fil_hemag_20aa"/>
    <property type="match status" value="3"/>
</dbReference>
<evidence type="ECO:0000313" key="2">
    <source>
        <dbReference type="EMBL" id="EIJ72167.1"/>
    </source>
</evidence>
<organism evidence="2 3">
    <name type="scientific">Pasteurella bettyae CCUG 2042</name>
    <dbReference type="NCBI Taxonomy" id="1095749"/>
    <lineage>
        <taxon>Bacteria</taxon>
        <taxon>Pseudomonadati</taxon>
        <taxon>Pseudomonadota</taxon>
        <taxon>Gammaproteobacteria</taxon>
        <taxon>Pasteurellales</taxon>
        <taxon>Pasteurellaceae</taxon>
        <taxon>Pasteurella</taxon>
    </lineage>
</organism>
<keyword evidence="3" id="KW-1185">Reference proteome</keyword>
<gene>
    <name evidence="2" type="ORF">HMPREF1052_2211</name>
</gene>
<dbReference type="GO" id="GO:0003824">
    <property type="term" value="F:catalytic activity"/>
    <property type="evidence" value="ECO:0007669"/>
    <property type="project" value="UniProtKB-ARBA"/>
</dbReference>
<sequence length="1398" mass="150985">MLSLTTPTTLDTQHSQLNAENLSLLSQKLINHGGEIQARSQLALTTHLLDNQAGYIRSQTGHIHANKINNNAISETGSLIYGNSLTLQVDHLDNQGTKAKGNQPIQGIQGADLTFEANTLNNQQGGIYSTEQVNINAAHLLSNQQGEIVALNKIQIKNPHDLMINNQKGVIQAHHAIDLQAKGLLSEGLIRTLGNLTLDLKDSLTLHQAFEVGNNLSLTTQGDFNNHAEQRVGNKMTILANHLVNNAHAELSANETTLSVKQLTNRGLIDGNETRITGTDITNIATGRIYGNHLALKANKLENLAEKQKDETQSATIAARKRLDFGVSSLTNRDHALILSLDKLFIGGALDSNYQAIGKATLVDNGSATIEALGDGGINTTRLKNHDLYIKTGIKTDKQYFKEYSPEDSSDVYLGRDGVNAQGWLDWNNNNRHDRNAYFRFDNGTSVGSPTWFQKFYTRTTHTTTLVHQDPAKIAFGGNLSLAGEHLLNYASKLLIGEKLLLGDRVIKHNLNNSDLSSKGTHLENIDLIGEIHRLDEGKTSTLVSKRKHKGTKKVWAHYTENINENFNRTLPVETFGFSLVLNQIGRPISSEAEIAKKADPKTIQVENLDLPHVNKSPIETVPLPQASLYKINPDAPHGYLVETDTRFTDPKQWLSSDYMFKQLRHNHENVHKRLGDGFYEQRLINEQIHQLTGRRYLEGYHDDLAQYQALMNSGVKYAKQFNLALGVGLTAKQMSELTTDMVWLVNKDVTLTDGRHLTVLVPQVYLVARNSNISAQGAVISANKIIGAVDNLENSGVIAGRDLTLIHANQLKNQGMILGESVDLSAKQNLINLGGKIEAVKDLSLYAGKKLDIQSTLSSAENKAGNFARTVLDQKASVKVTGQNGHLNLHSDGDLTIKAADIESQGALTVSAGNHLQITTLKLNNKEHNNTDSDNYYRLDQQYEVGSHLVGQDTVMLIGQNNTTLRQASVSSQTGKTMIGAKGDVRIESGTKSETLATHSKTSNHDMVSKSSEIRGHYHDNTEAVASEVDGKHVPLASEKGKVDINGSSVVADKQLSITGKQGVNITAAQNSHYEENEHIESKSGLMGGGGIGFTVGSKKEQIEQDQMQQSAVASQVGSLSGNTDIHTAGEYRQTGSIVTSKNTDINISAKSANISAVRSDYKSHYKYQMEQKGFSLALTGAVANAIQAVDSVTKSVKMVGESKNNRINAMAAANVGFEAMNAVDNLSNVADAVSKGSVTGGAVGVRVAYGQQKSVQTQHSEGNLAEKSQINAGGKVNIQTQGAGKDATLSITGSDVVGLGGTHLKADGNINIEAADENHLERSNNKSSGFNVGVVIQFGNHVLAGVTASGNVAKGYGNGESQAWVASQVGSQNSQTIIESMADTAIKGSQVKGNQI</sequence>
<feature type="non-terminal residue" evidence="2">
    <location>
        <position position="1398"/>
    </location>
</feature>
<dbReference type="InterPro" id="IPR025157">
    <property type="entry name" value="Hemagglutinin_rpt"/>
</dbReference>
<comment type="caution">
    <text evidence="2">The sequence shown here is derived from an EMBL/GenBank/DDBJ whole genome shotgun (WGS) entry which is preliminary data.</text>
</comment>